<dbReference type="STRING" id="1424294.Gferi_01825"/>
<reference evidence="2 3" key="1">
    <citation type="submission" date="2016-09" db="EMBL/GenBank/DDBJ databases">
        <title>Genomic analysis reveals versatility of anaerobic energy metabolism of Geosporobacter ferrireducens IRF9 of phylum Firmicutes.</title>
        <authorList>
            <person name="Kim S.-J."/>
        </authorList>
    </citation>
    <scope>NUCLEOTIDE SEQUENCE [LARGE SCALE GENOMIC DNA]</scope>
    <source>
        <strain evidence="2 3">IRF9</strain>
    </source>
</reference>
<accession>A0A1D8GC01</accession>
<dbReference type="Proteomes" id="UP000095743">
    <property type="component" value="Chromosome"/>
</dbReference>
<dbReference type="EMBL" id="CP017269">
    <property type="protein sequence ID" value="AOT68439.1"/>
    <property type="molecule type" value="Genomic_DNA"/>
</dbReference>
<dbReference type="AlphaFoldDB" id="A0A1D8GC01"/>
<dbReference type="KEGG" id="gfe:Gferi_01825"/>
<evidence type="ECO:0000313" key="2">
    <source>
        <dbReference type="EMBL" id="AOT68439.1"/>
    </source>
</evidence>
<protein>
    <submittedName>
        <fullName evidence="2">Uncharacterized protein</fullName>
    </submittedName>
</protein>
<gene>
    <name evidence="2" type="ORF">Gferi_01825</name>
</gene>
<dbReference type="OrthoDB" id="1954971at2"/>
<keyword evidence="1" id="KW-1133">Transmembrane helix</keyword>
<keyword evidence="1" id="KW-0812">Transmembrane</keyword>
<keyword evidence="3" id="KW-1185">Reference proteome</keyword>
<evidence type="ECO:0000313" key="3">
    <source>
        <dbReference type="Proteomes" id="UP000095743"/>
    </source>
</evidence>
<proteinExistence type="predicted"/>
<name>A0A1D8GC01_9FIRM</name>
<evidence type="ECO:0000256" key="1">
    <source>
        <dbReference type="SAM" id="Phobius"/>
    </source>
</evidence>
<feature type="transmembrane region" description="Helical" evidence="1">
    <location>
        <begin position="6"/>
        <end position="24"/>
    </location>
</feature>
<dbReference type="RefSeq" id="WP_069973992.1">
    <property type="nucleotide sequence ID" value="NZ_CP017269.1"/>
</dbReference>
<sequence>MYTQYILLSLQMLFFVTLLGYFMVTIKEKYYLLNNVIMIDCKGVTQEDLDEVELKHFKLGNAEIMAGDEMKICIHENHKLQGTVLGAKMTNNSILMITEYQRVEAISIKDIKNFKIISRYGKFFKII</sequence>
<keyword evidence="1" id="KW-0472">Membrane</keyword>
<organism evidence="2 3">
    <name type="scientific">Geosporobacter ferrireducens</name>
    <dbReference type="NCBI Taxonomy" id="1424294"/>
    <lineage>
        <taxon>Bacteria</taxon>
        <taxon>Bacillati</taxon>
        <taxon>Bacillota</taxon>
        <taxon>Clostridia</taxon>
        <taxon>Peptostreptococcales</taxon>
        <taxon>Thermotaleaceae</taxon>
        <taxon>Geosporobacter</taxon>
    </lineage>
</organism>